<reference evidence="1" key="1">
    <citation type="submission" date="2022-10" db="EMBL/GenBank/DDBJ databases">
        <title>Culturing micro-colonial fungi from biological soil crusts in the Mojave desert and describing Neophaeococcomyces mojavensis, and introducing the new genera and species Taxawa tesnikishii.</title>
        <authorList>
            <person name="Kurbessoian T."/>
            <person name="Stajich J.E."/>
        </authorList>
    </citation>
    <scope>NUCLEOTIDE SEQUENCE</scope>
    <source>
        <strain evidence="1">JES_112</strain>
    </source>
</reference>
<name>A0ACC3A5Y5_9EURO</name>
<dbReference type="EMBL" id="JAPDRQ010000088">
    <property type="protein sequence ID" value="KAJ9655855.1"/>
    <property type="molecule type" value="Genomic_DNA"/>
</dbReference>
<organism evidence="1 2">
    <name type="scientific">Neophaeococcomyces mojaviensis</name>
    <dbReference type="NCBI Taxonomy" id="3383035"/>
    <lineage>
        <taxon>Eukaryota</taxon>
        <taxon>Fungi</taxon>
        <taxon>Dikarya</taxon>
        <taxon>Ascomycota</taxon>
        <taxon>Pezizomycotina</taxon>
        <taxon>Eurotiomycetes</taxon>
        <taxon>Chaetothyriomycetidae</taxon>
        <taxon>Chaetothyriales</taxon>
        <taxon>Chaetothyriales incertae sedis</taxon>
        <taxon>Neophaeococcomyces</taxon>
    </lineage>
</organism>
<proteinExistence type="predicted"/>
<evidence type="ECO:0000313" key="1">
    <source>
        <dbReference type="EMBL" id="KAJ9655855.1"/>
    </source>
</evidence>
<comment type="caution">
    <text evidence="1">The sequence shown here is derived from an EMBL/GenBank/DDBJ whole genome shotgun (WGS) entry which is preliminary data.</text>
</comment>
<keyword evidence="2" id="KW-1185">Reference proteome</keyword>
<sequence>MNFSIGTIVRLVLLVLATSTNAQSANVSNVAYWLNPRGAIIQRTLVVEGGMLARGSYTNGKFSNINITGNAHGLLYYMDLGTSFNTSTDAIDTLMEPVNESDTLSMKNWIGGGLFATEYEWYTFGGLPNTKRTSSDLPVIQANMYRPNVQQWTPGIANTYPPENSANVSNNLAYGAWTNAPSEKLGFWFSGLQAANGGYINLQPNLSTKADQPNTTSRTFIKVDMSSPQKALWQNLTWPTWLAPRSEGGLVWLPYGQQGMLLAFGGIDLPGDLSTSGINLNSTYKKQQTNDYMTNIGVYDIAQDAWAMQSTQEKIKPPQMAHFCTVTTSALDNSSHFVYVFGGYDGTYANFQAYDSIWVLSVPAFQWTKLSDGDLSHGRARHFCALPNPTQMFSIGGASAQGSLLNPDFFDVYDLNAQAWTHYYNHSSNVTYRVPSAVLTQLGQGNENGGFTVPSVGLNDSVANLVKTTYAKIVPASFPYSATPTGNDTVPVVPTQTTTITSTPTPTPRPSWEIPVIASLCSVGGIAILGALFFFCCCRRKRKTDQNGNTKRNSIFSWMNNSDEPKQPPSDPDTERTAVNHNENFNSKAMEGIHEMSSNYTSTTGINGHGSPRLVGSPSFGGEMESSPRHEIMTHPTRDSMSIGQHPYYPPSIQGDFINRSVRSDSISSPSQSAIPSTLNAQVTSRGNMSPFELGHDRSKENLPNVPNDNVLDVSSEGHSAYGVADQVHSPQAMSPAVARKPISPDARPVTPPSTDQRPRHHRHQSSLSSDVPTLPSPGPAEDQRRSRMIDGLPEIQQSPVSQGPTKKSSGPLKSAWQEKFD</sequence>
<accession>A0ACC3A5Y5</accession>
<protein>
    <submittedName>
        <fullName evidence="1">Uncharacterized protein</fullName>
    </submittedName>
</protein>
<evidence type="ECO:0000313" key="2">
    <source>
        <dbReference type="Proteomes" id="UP001172386"/>
    </source>
</evidence>
<dbReference type="Proteomes" id="UP001172386">
    <property type="component" value="Unassembled WGS sequence"/>
</dbReference>
<gene>
    <name evidence="1" type="ORF">H2198_005392</name>
</gene>